<dbReference type="Proteomes" id="UP000515679">
    <property type="component" value="Chromosome"/>
</dbReference>
<evidence type="ECO:0000313" key="1">
    <source>
        <dbReference type="EMBL" id="QMV41100.1"/>
    </source>
</evidence>
<dbReference type="EMBL" id="CP041969">
    <property type="protein sequence ID" value="QMV41100.1"/>
    <property type="molecule type" value="Genomic_DNA"/>
</dbReference>
<evidence type="ECO:0000313" key="2">
    <source>
        <dbReference type="Proteomes" id="UP000515679"/>
    </source>
</evidence>
<dbReference type="KEGG" id="cchl:FPL14_07745"/>
<accession>A0A7G5BVW6</accession>
<dbReference type="RefSeq" id="WP_182302461.1">
    <property type="nucleotide sequence ID" value="NZ_CP041969.1"/>
</dbReference>
<proteinExistence type="predicted"/>
<keyword evidence="2" id="KW-1185">Reference proteome</keyword>
<name>A0A7G5BVW6_9BACL</name>
<protein>
    <submittedName>
        <fullName evidence="1">Uncharacterized protein</fullName>
    </submittedName>
</protein>
<gene>
    <name evidence="1" type="ORF">FPL14_07745</name>
</gene>
<reference evidence="1 2" key="1">
    <citation type="submission" date="2019-07" db="EMBL/GenBank/DDBJ databases">
        <authorList>
            <person name="Kim J.K."/>
            <person name="Cheong H.-M."/>
            <person name="Choi Y."/>
            <person name="Hwang K.J."/>
            <person name="Lee S."/>
            <person name="Choi C."/>
        </authorList>
    </citation>
    <scope>NUCLEOTIDE SEQUENCE [LARGE SCALE GENOMIC DNA]</scope>
    <source>
        <strain evidence="1 2">KS 22</strain>
    </source>
</reference>
<organism evidence="1 2">
    <name type="scientific">Cohnella cholangitidis</name>
    <dbReference type="NCBI Taxonomy" id="2598458"/>
    <lineage>
        <taxon>Bacteria</taxon>
        <taxon>Bacillati</taxon>
        <taxon>Bacillota</taxon>
        <taxon>Bacilli</taxon>
        <taxon>Bacillales</taxon>
        <taxon>Paenibacillaceae</taxon>
        <taxon>Cohnella</taxon>
    </lineage>
</organism>
<dbReference type="AlphaFoldDB" id="A0A7G5BVW6"/>
<sequence length="1031" mass="114730">MNNELWQDGITRSPAIDGRDLNALIEQMKAMVPHYTPEWRFSPDDPDAGTALFYLAAEMLGENIKRLNRVPLHNFIAFLDLLQVKIQPARPARAHVVFALNDGVREPVYVPSGTLLTATPNDGGEDLPFETEGALLITPAKLMELFNVHPERDRIVLAGERYDDRLQAGTTPEISLFSVEGDDLQEHVFYIRNDDLFHLDRPARLTLKWHNAERRYVEGELASIFARTDLLEWSYSRGSEWIPFEEATADGQEVELYKASAGPVEPAEIGGVDGRWIRCRVKPSADAHSGPQVLGKIPEMDRVTMRVSHDLQSDPDGIAPTELYFNDSELDKAGFYPFGEHSIPYSVFYVSCSEAFSKRGSRLRMAFRASNVPNALRLGPDPEIHWKMVMRTADFEKKPPPRLYIRKVQWEYWNGDNWMRLPESGAFEELFATLGEEQKDIVLQFPCPEDMAPTFVNGREDCWIRARVAATDTPTAPVVEYMSPRLEKLAFSYAYSTSTDRLAETAYTLNNAVLSNITATARQGGDTFKPFLPIPCPAPSVYFAFDTPPFKGPIRMHFAIGRKPPADEQIPFMEWEAYVKTGNEWSWVTLKTVDDTQSFTQSGTLQFVGPAGLAPANFFGRERVWLRAVNRDSRYGAADMIYPSVKSIHRNAVMAVQQRTILNEFPESGKGGFVLSQTPVVGQEVWVDETGFIGEHELSRMTESDPDRYEIYRDSEGSIQKLWVRWEEARSLTGSSAEDRHYTVQPATGLIRFGNGVRGMAPPQEGGDKVRVTYQVTDGARGNVGPGQIAGIMQSLAFVRGVVNPSSAIGGGDSESLEGALQRGPQQLKHRGRAVSASDVEWLVKEIEPGILKVKCLPNRNVRLEHSPGSFAVVALPSGGEAGKEHFAETKRKLETALRSKSSNLVAAKGRLNVMAPAFIEISVTATVIVDSPALIVPVEMACTDVLNRFLDPISGQSDGRGWEIGEPIHASAFYGLLQSVRGVQRVEQLHISVLRTENGEAVEMLPDDIRLVQHGIIANGRHHRLTVVVS</sequence>